<keyword evidence="4" id="KW-1185">Reference proteome</keyword>
<dbReference type="PANTHER" id="PTHR11764:SF82">
    <property type="entry name" value="TERPENE CYCLASE_MUTASE FAMILY MEMBER"/>
    <property type="match status" value="1"/>
</dbReference>
<keyword evidence="1" id="KW-0677">Repeat</keyword>
<dbReference type="PANTHER" id="PTHR11764">
    <property type="entry name" value="TERPENE CYCLASE/MUTASE FAMILY MEMBER"/>
    <property type="match status" value="1"/>
</dbReference>
<dbReference type="Gene3D" id="1.50.10.20">
    <property type="match status" value="1"/>
</dbReference>
<dbReference type="Pfam" id="PF13243">
    <property type="entry name" value="SQHop_cyclase_C"/>
    <property type="match status" value="1"/>
</dbReference>
<accession>A0ABD1XHL1</accession>
<dbReference type="EMBL" id="JBHFFA010000008">
    <property type="protein sequence ID" value="KAL2608450.1"/>
    <property type="molecule type" value="Genomic_DNA"/>
</dbReference>
<evidence type="ECO:0000313" key="4">
    <source>
        <dbReference type="Proteomes" id="UP001605036"/>
    </source>
</evidence>
<dbReference type="SUPFAM" id="SSF48239">
    <property type="entry name" value="Terpenoid cyclases/Protein prenyltransferases"/>
    <property type="match status" value="1"/>
</dbReference>
<dbReference type="InterPro" id="IPR032696">
    <property type="entry name" value="SQ_cyclase_C"/>
</dbReference>
<dbReference type="InterPro" id="IPR008930">
    <property type="entry name" value="Terpenoid_cyclase/PrenylTrfase"/>
</dbReference>
<reference evidence="3 4" key="1">
    <citation type="submission" date="2024-09" db="EMBL/GenBank/DDBJ databases">
        <title>Chromosome-scale assembly of Riccia fluitans.</title>
        <authorList>
            <person name="Paukszto L."/>
            <person name="Sawicki J."/>
            <person name="Karawczyk K."/>
            <person name="Piernik-Szablinska J."/>
            <person name="Szczecinska M."/>
            <person name="Mazdziarz M."/>
        </authorList>
    </citation>
    <scope>NUCLEOTIDE SEQUENCE [LARGE SCALE GENOMIC DNA]</scope>
    <source>
        <strain evidence="3">Rf_01</strain>
        <tissue evidence="3">Aerial parts of the thallus</tissue>
    </source>
</reference>
<proteinExistence type="predicted"/>
<name>A0ABD1XHL1_9MARC</name>
<organism evidence="3 4">
    <name type="scientific">Riccia fluitans</name>
    <dbReference type="NCBI Taxonomy" id="41844"/>
    <lineage>
        <taxon>Eukaryota</taxon>
        <taxon>Viridiplantae</taxon>
        <taxon>Streptophyta</taxon>
        <taxon>Embryophyta</taxon>
        <taxon>Marchantiophyta</taxon>
        <taxon>Marchantiopsida</taxon>
        <taxon>Marchantiidae</taxon>
        <taxon>Marchantiales</taxon>
        <taxon>Ricciaceae</taxon>
        <taxon>Riccia</taxon>
    </lineage>
</organism>
<evidence type="ECO:0000313" key="3">
    <source>
        <dbReference type="EMBL" id="KAL2608450.1"/>
    </source>
</evidence>
<dbReference type="Proteomes" id="UP001605036">
    <property type="component" value="Unassembled WGS sequence"/>
</dbReference>
<dbReference type="AlphaFoldDB" id="A0ABD1XHL1"/>
<protein>
    <recommendedName>
        <fullName evidence="2">Squalene cyclase C-terminal domain-containing protein</fullName>
    </recommendedName>
</protein>
<feature type="domain" description="Squalene cyclase C-terminal" evidence="2">
    <location>
        <begin position="13"/>
        <end position="178"/>
    </location>
</feature>
<dbReference type="InterPro" id="IPR018333">
    <property type="entry name" value="Squalene_cyclase"/>
</dbReference>
<evidence type="ECO:0000256" key="1">
    <source>
        <dbReference type="ARBA" id="ARBA00022737"/>
    </source>
</evidence>
<comment type="caution">
    <text evidence="3">The sequence shown here is derived from an EMBL/GenBank/DDBJ whole genome shotgun (WGS) entry which is preliminary data.</text>
</comment>
<evidence type="ECO:0000259" key="2">
    <source>
        <dbReference type="Pfam" id="PF13243"/>
    </source>
</evidence>
<gene>
    <name evidence="3" type="ORF">R1flu_027023</name>
</gene>
<sequence length="186" mass="20533">MAALCDPSTPDLTEASVSRGVKYLRDAQEVQGSWFGRWGVNYLYGTSACLCGLAEIGFQESDLIVSRAVEWLKECQNDDGGWGEGLESYRDKSTMGKGIESSASQTAWAVMGLLGHLTPEDLAIRRGITWLVQNLRPSTEPVDAYEGGVRIPVNYKAGKTWREEQLTGTGFPNHFYIITSTVITFR</sequence>